<evidence type="ECO:0000256" key="3">
    <source>
        <dbReference type="SAM" id="MobiDB-lite"/>
    </source>
</evidence>
<dbReference type="AlphaFoldDB" id="A0AAU4JY80"/>
<dbReference type="PROSITE" id="PS01081">
    <property type="entry name" value="HTH_TETR_1"/>
    <property type="match status" value="1"/>
</dbReference>
<feature type="domain" description="HTH tetR-type" evidence="4">
    <location>
        <begin position="14"/>
        <end position="74"/>
    </location>
</feature>
<sequence>MAYRRTPAVQRRLDELRARLIDAAIAQVAEHGYAGCSVASVAAAAGVGTGTVYRHFEGKSELFAEVFRIVCGREVQAMVEIGEMARATDGRAVDAVVASVCAFADRALRTPTLAHALLVEPVDQTIDTERLAFRTSFRDNLSVAIDAAADAGEIPNQNSEFTAACIVGAIGEALVTPLARSAHTHETPDPTTLTTDITTFTLRALGSTDAQHTRGHQSGSAAGGLRRG</sequence>
<proteinExistence type="predicted"/>
<evidence type="ECO:0000256" key="2">
    <source>
        <dbReference type="PROSITE-ProRule" id="PRU00335"/>
    </source>
</evidence>
<protein>
    <submittedName>
        <fullName evidence="5">TetR family transcriptional regulator</fullName>
    </submittedName>
</protein>
<keyword evidence="6" id="KW-1185">Reference proteome</keyword>
<dbReference type="Proteomes" id="UP001432128">
    <property type="component" value="Chromosome"/>
</dbReference>
<dbReference type="Gene3D" id="1.10.10.60">
    <property type="entry name" value="Homeodomain-like"/>
    <property type="match status" value="1"/>
</dbReference>
<feature type="DNA-binding region" description="H-T-H motif" evidence="2">
    <location>
        <begin position="37"/>
        <end position="56"/>
    </location>
</feature>
<dbReference type="GO" id="GO:0000976">
    <property type="term" value="F:transcription cis-regulatory region binding"/>
    <property type="evidence" value="ECO:0007669"/>
    <property type="project" value="TreeGrafter"/>
</dbReference>
<dbReference type="PANTHER" id="PTHR30055">
    <property type="entry name" value="HTH-TYPE TRANSCRIPTIONAL REGULATOR RUTR"/>
    <property type="match status" value="1"/>
</dbReference>
<gene>
    <name evidence="5" type="ORF">OG579_13485</name>
</gene>
<dbReference type="InterPro" id="IPR001647">
    <property type="entry name" value="HTH_TetR"/>
</dbReference>
<dbReference type="InterPro" id="IPR009057">
    <property type="entry name" value="Homeodomain-like_sf"/>
</dbReference>
<dbReference type="EMBL" id="CP108021">
    <property type="protein sequence ID" value="WUM18748.1"/>
    <property type="molecule type" value="Genomic_DNA"/>
</dbReference>
<evidence type="ECO:0000313" key="5">
    <source>
        <dbReference type="EMBL" id="WUM18748.1"/>
    </source>
</evidence>
<dbReference type="Gene3D" id="1.10.357.10">
    <property type="entry name" value="Tetracycline Repressor, domain 2"/>
    <property type="match status" value="1"/>
</dbReference>
<organism evidence="5 6">
    <name type="scientific">Williamsia herbipolensis</name>
    <dbReference type="NCBI Taxonomy" id="1603258"/>
    <lineage>
        <taxon>Bacteria</taxon>
        <taxon>Bacillati</taxon>
        <taxon>Actinomycetota</taxon>
        <taxon>Actinomycetes</taxon>
        <taxon>Mycobacteriales</taxon>
        <taxon>Nocardiaceae</taxon>
        <taxon>Williamsia</taxon>
    </lineage>
</organism>
<dbReference type="InterPro" id="IPR023772">
    <property type="entry name" value="DNA-bd_HTH_TetR-type_CS"/>
</dbReference>
<feature type="region of interest" description="Disordered" evidence="3">
    <location>
        <begin position="206"/>
        <end position="228"/>
    </location>
</feature>
<dbReference type="KEGG" id="whr:OG579_13485"/>
<dbReference type="RefSeq" id="WP_328856337.1">
    <property type="nucleotide sequence ID" value="NZ_CP108021.1"/>
</dbReference>
<dbReference type="GO" id="GO:0003700">
    <property type="term" value="F:DNA-binding transcription factor activity"/>
    <property type="evidence" value="ECO:0007669"/>
    <property type="project" value="TreeGrafter"/>
</dbReference>
<dbReference type="PANTHER" id="PTHR30055:SF226">
    <property type="entry name" value="HTH-TYPE TRANSCRIPTIONAL REGULATOR PKSA"/>
    <property type="match status" value="1"/>
</dbReference>
<keyword evidence="1 2" id="KW-0238">DNA-binding</keyword>
<dbReference type="PROSITE" id="PS50977">
    <property type="entry name" value="HTH_TETR_2"/>
    <property type="match status" value="1"/>
</dbReference>
<dbReference type="SUPFAM" id="SSF46689">
    <property type="entry name" value="Homeodomain-like"/>
    <property type="match status" value="1"/>
</dbReference>
<dbReference type="InterPro" id="IPR050109">
    <property type="entry name" value="HTH-type_TetR-like_transc_reg"/>
</dbReference>
<evidence type="ECO:0000313" key="6">
    <source>
        <dbReference type="Proteomes" id="UP001432128"/>
    </source>
</evidence>
<evidence type="ECO:0000256" key="1">
    <source>
        <dbReference type="ARBA" id="ARBA00023125"/>
    </source>
</evidence>
<dbReference type="PRINTS" id="PR00455">
    <property type="entry name" value="HTHTETR"/>
</dbReference>
<dbReference type="Pfam" id="PF00440">
    <property type="entry name" value="TetR_N"/>
    <property type="match status" value="1"/>
</dbReference>
<evidence type="ECO:0000259" key="4">
    <source>
        <dbReference type="PROSITE" id="PS50977"/>
    </source>
</evidence>
<reference evidence="5 6" key="1">
    <citation type="submission" date="2022-10" db="EMBL/GenBank/DDBJ databases">
        <title>The complete genomes of actinobacterial strains from the NBC collection.</title>
        <authorList>
            <person name="Joergensen T.S."/>
            <person name="Alvarez Arevalo M."/>
            <person name="Sterndorff E.B."/>
            <person name="Faurdal D."/>
            <person name="Vuksanovic O."/>
            <person name="Mourched A.-S."/>
            <person name="Charusanti P."/>
            <person name="Shaw S."/>
            <person name="Blin K."/>
            <person name="Weber T."/>
        </authorList>
    </citation>
    <scope>NUCLEOTIDE SEQUENCE [LARGE SCALE GENOMIC DNA]</scope>
    <source>
        <strain evidence="5 6">NBC_00319</strain>
    </source>
</reference>
<accession>A0AAU4JY80</accession>
<name>A0AAU4JY80_9NOCA</name>